<dbReference type="InterPro" id="IPR050093">
    <property type="entry name" value="ABC_SmlMolc_Importer"/>
</dbReference>
<comment type="subunit">
    <text evidence="7">The complex is composed of two ATP-binding proteins (PotA), two transmembrane proteins (PotB and PotC) and a solute-binding protein (PotD).</text>
</comment>
<dbReference type="Gene3D" id="2.40.50.100">
    <property type="match status" value="1"/>
</dbReference>
<dbReference type="InterPro" id="IPR005893">
    <property type="entry name" value="PotA-like"/>
</dbReference>
<comment type="catalytic activity">
    <reaction evidence="7">
        <text>ATP + H2O + polyamine-[polyamine-binding protein]Side 1 = ADP + phosphate + polyamineSide 2 + [polyamine-binding protein]Side 1.</text>
        <dbReference type="EC" id="7.6.2.11"/>
    </reaction>
</comment>
<evidence type="ECO:0000256" key="4">
    <source>
        <dbReference type="ARBA" id="ARBA00022840"/>
    </source>
</evidence>
<dbReference type="RefSeq" id="WP_114658582.1">
    <property type="nucleotide sequence ID" value="NZ_CP031194.1"/>
</dbReference>
<evidence type="ECO:0000313" key="9">
    <source>
        <dbReference type="EMBL" id="AXG77212.1"/>
    </source>
</evidence>
<dbReference type="SMART" id="SM00382">
    <property type="entry name" value="AAA"/>
    <property type="match status" value="1"/>
</dbReference>
<dbReference type="EMBL" id="CP031194">
    <property type="protein sequence ID" value="AXG77212.1"/>
    <property type="molecule type" value="Genomic_DNA"/>
</dbReference>
<keyword evidence="5 7" id="KW-1278">Translocase</keyword>
<evidence type="ECO:0000256" key="5">
    <source>
        <dbReference type="ARBA" id="ARBA00022967"/>
    </source>
</evidence>
<dbReference type="InterPro" id="IPR003593">
    <property type="entry name" value="AAA+_ATPase"/>
</dbReference>
<organism evidence="9 10">
    <name type="scientific">Streptomyces paludis</name>
    <dbReference type="NCBI Taxonomy" id="2282738"/>
    <lineage>
        <taxon>Bacteria</taxon>
        <taxon>Bacillati</taxon>
        <taxon>Actinomycetota</taxon>
        <taxon>Actinomycetes</taxon>
        <taxon>Kitasatosporales</taxon>
        <taxon>Streptomycetaceae</taxon>
        <taxon>Streptomyces</taxon>
    </lineage>
</organism>
<dbReference type="Gene3D" id="3.40.50.300">
    <property type="entry name" value="P-loop containing nucleotide triphosphate hydrolases"/>
    <property type="match status" value="1"/>
</dbReference>
<dbReference type="GO" id="GO:0015697">
    <property type="term" value="P:quaternary ammonium group transport"/>
    <property type="evidence" value="ECO:0007669"/>
    <property type="project" value="UniProtKB-ARBA"/>
</dbReference>
<keyword evidence="4 7" id="KW-0067">ATP-binding</keyword>
<dbReference type="Pfam" id="PF08402">
    <property type="entry name" value="TOBE_2"/>
    <property type="match status" value="1"/>
</dbReference>
<protein>
    <recommendedName>
        <fullName evidence="7">Spermidine/putrescine import ATP-binding protein PotA</fullName>
        <ecNumber evidence="7">7.6.2.11</ecNumber>
    </recommendedName>
</protein>
<dbReference type="EC" id="7.6.2.11" evidence="7"/>
<evidence type="ECO:0000256" key="2">
    <source>
        <dbReference type="ARBA" id="ARBA00022475"/>
    </source>
</evidence>
<keyword evidence="10" id="KW-1185">Reference proteome</keyword>
<evidence type="ECO:0000259" key="8">
    <source>
        <dbReference type="PROSITE" id="PS50893"/>
    </source>
</evidence>
<dbReference type="InterPro" id="IPR008995">
    <property type="entry name" value="Mo/tungstate-bd_C_term_dom"/>
</dbReference>
<dbReference type="PROSITE" id="PS00211">
    <property type="entry name" value="ABC_TRANSPORTER_1"/>
    <property type="match status" value="1"/>
</dbReference>
<dbReference type="InterPro" id="IPR017871">
    <property type="entry name" value="ABC_transporter-like_CS"/>
</dbReference>
<dbReference type="NCBIfam" id="TIGR01187">
    <property type="entry name" value="potA"/>
    <property type="match status" value="1"/>
</dbReference>
<dbReference type="GO" id="GO:0005524">
    <property type="term" value="F:ATP binding"/>
    <property type="evidence" value="ECO:0007669"/>
    <property type="project" value="UniProtKB-KW"/>
</dbReference>
<dbReference type="SUPFAM" id="SSF52540">
    <property type="entry name" value="P-loop containing nucleoside triphosphate hydrolases"/>
    <property type="match status" value="1"/>
</dbReference>
<keyword evidence="2 7" id="KW-1003">Cell membrane</keyword>
<dbReference type="InterPro" id="IPR013611">
    <property type="entry name" value="Transp-assoc_OB_typ2"/>
</dbReference>
<dbReference type="AlphaFoldDB" id="A0A345HKI8"/>
<reference evidence="10" key="1">
    <citation type="submission" date="2018-07" db="EMBL/GenBank/DDBJ databases">
        <authorList>
            <person name="Zhao J."/>
        </authorList>
    </citation>
    <scope>NUCLEOTIDE SEQUENCE [LARGE SCALE GENOMIC DNA]</scope>
    <source>
        <strain evidence="10">GSSD-12</strain>
    </source>
</reference>
<dbReference type="InterPro" id="IPR003439">
    <property type="entry name" value="ABC_transporter-like_ATP-bd"/>
</dbReference>
<name>A0A345HKI8_9ACTN</name>
<dbReference type="GO" id="GO:0043190">
    <property type="term" value="C:ATP-binding cassette (ABC) transporter complex"/>
    <property type="evidence" value="ECO:0007669"/>
    <property type="project" value="InterPro"/>
</dbReference>
<dbReference type="SUPFAM" id="SSF50331">
    <property type="entry name" value="MOP-like"/>
    <property type="match status" value="1"/>
</dbReference>
<sequence>MTSSPQHPHAPHPPLDAPHIEIDGLASGYEGQRVLDVDRLSIRRGEFLSVLGPSGCGKTTLLNSLAGFVRPTEGRITIDGVDLTDVPTHRRGLGLVFQNYALFPHMTVADNVAYGLKVRRVERAERTERVTEALRLVGLEQYAARRPKQLSGGQQQRVAVARALATRPAVLLLDEPLSNLDAKLRREMRVELRELQQRLGITMVFVTHDQEEAMSLSDRIAVMNGGRLEQLGTPTEIYRTPATRFVAEFIGAANILDGTGAGAADGTTTLAVGAARLDSGLAGVRDGEAVTVAVRPERVAVLPAGGDGDGESGNGEAAFPGESVRRGSGIVGYRAFTGEAWQTQIVVAEGVAINARTAEEPPEVGASVVFGWAASDVIVLERAEKVI</sequence>
<dbReference type="PANTHER" id="PTHR42781">
    <property type="entry name" value="SPERMIDINE/PUTRESCINE IMPORT ATP-BINDING PROTEIN POTA"/>
    <property type="match status" value="1"/>
</dbReference>
<keyword evidence="6 7" id="KW-0472">Membrane</keyword>
<keyword evidence="1 7" id="KW-0813">Transport</keyword>
<gene>
    <name evidence="7" type="primary">potA</name>
    <name evidence="9" type="ORF">DVK44_05405</name>
</gene>
<evidence type="ECO:0000256" key="6">
    <source>
        <dbReference type="ARBA" id="ARBA00023136"/>
    </source>
</evidence>
<evidence type="ECO:0000256" key="7">
    <source>
        <dbReference type="RuleBase" id="RU364083"/>
    </source>
</evidence>
<dbReference type="GO" id="GO:0015417">
    <property type="term" value="F:ABC-type polyamine transporter activity"/>
    <property type="evidence" value="ECO:0007669"/>
    <property type="project" value="UniProtKB-EC"/>
</dbReference>
<accession>A0A345HKI8</accession>
<evidence type="ECO:0000313" key="10">
    <source>
        <dbReference type="Proteomes" id="UP000253868"/>
    </source>
</evidence>
<dbReference type="Proteomes" id="UP000253868">
    <property type="component" value="Chromosome"/>
</dbReference>
<dbReference type="GO" id="GO:0016887">
    <property type="term" value="F:ATP hydrolysis activity"/>
    <property type="evidence" value="ECO:0007669"/>
    <property type="project" value="InterPro"/>
</dbReference>
<keyword evidence="3 7" id="KW-0547">Nucleotide-binding</keyword>
<evidence type="ECO:0000256" key="3">
    <source>
        <dbReference type="ARBA" id="ARBA00022741"/>
    </source>
</evidence>
<evidence type="ECO:0000256" key="1">
    <source>
        <dbReference type="ARBA" id="ARBA00022448"/>
    </source>
</evidence>
<comment type="function">
    <text evidence="7">Part of the ABC transporter complex PotABCD involved in spermidine/putrescine import. Responsible for energy coupling to the transport system.</text>
</comment>
<dbReference type="InterPro" id="IPR027417">
    <property type="entry name" value="P-loop_NTPase"/>
</dbReference>
<dbReference type="FunFam" id="3.40.50.300:FF:000425">
    <property type="entry name" value="Probable ABC transporter, ATP-binding subunit"/>
    <property type="match status" value="1"/>
</dbReference>
<dbReference type="PROSITE" id="PS50893">
    <property type="entry name" value="ABC_TRANSPORTER_2"/>
    <property type="match status" value="1"/>
</dbReference>
<comment type="similarity">
    <text evidence="7">Belongs to the ABC transporter superfamily. Spermidine/putrescine importer (TC 3.A.1.11.1) family.</text>
</comment>
<proteinExistence type="inferred from homology"/>
<feature type="domain" description="ABC transporter" evidence="8">
    <location>
        <begin position="20"/>
        <end position="250"/>
    </location>
</feature>
<dbReference type="Pfam" id="PF00005">
    <property type="entry name" value="ABC_tran"/>
    <property type="match status" value="1"/>
</dbReference>
<dbReference type="PANTHER" id="PTHR42781:SF4">
    <property type="entry name" value="SPERMIDINE_PUTRESCINE IMPORT ATP-BINDING PROTEIN POTA"/>
    <property type="match status" value="1"/>
</dbReference>
<dbReference type="KEGG" id="spad:DVK44_05405"/>
<dbReference type="OrthoDB" id="9802264at2"/>